<evidence type="ECO:0000256" key="2">
    <source>
        <dbReference type="ARBA" id="ARBA00022448"/>
    </source>
</evidence>
<feature type="transmembrane region" description="Helical" evidence="9">
    <location>
        <begin position="271"/>
        <end position="291"/>
    </location>
</feature>
<protein>
    <recommendedName>
        <fullName evidence="10">Sodium/calcium exchanger membrane region domain-containing protein</fullName>
    </recommendedName>
</protein>
<dbReference type="GO" id="GO:0016020">
    <property type="term" value="C:membrane"/>
    <property type="evidence" value="ECO:0007669"/>
    <property type="project" value="UniProtKB-SubCell"/>
</dbReference>
<dbReference type="InterPro" id="IPR004837">
    <property type="entry name" value="NaCa_Exmemb"/>
</dbReference>
<evidence type="ECO:0000256" key="7">
    <source>
        <dbReference type="ARBA" id="ARBA00023136"/>
    </source>
</evidence>
<feature type="transmembrane region" description="Helical" evidence="9">
    <location>
        <begin position="364"/>
        <end position="382"/>
    </location>
</feature>
<reference evidence="11" key="2">
    <citation type="submission" date="2023-03" db="EMBL/GenBank/DDBJ databases">
        <authorList>
            <person name="Inwood S.N."/>
            <person name="Skelly J.G."/>
            <person name="Guhlin J."/>
            <person name="Harrop T.W.R."/>
            <person name="Goldson S.G."/>
            <person name="Dearden P.K."/>
        </authorList>
    </citation>
    <scope>NUCLEOTIDE SEQUENCE</scope>
    <source>
        <strain evidence="11">Lincoln</strain>
        <tissue evidence="11">Whole body</tissue>
    </source>
</reference>
<feature type="transmembrane region" description="Helical" evidence="9">
    <location>
        <begin position="471"/>
        <end position="491"/>
    </location>
</feature>
<gene>
    <name evidence="11" type="ORF">PV327_007884</name>
</gene>
<evidence type="ECO:0000256" key="5">
    <source>
        <dbReference type="ARBA" id="ARBA00022692"/>
    </source>
</evidence>
<keyword evidence="12" id="KW-1185">Reference proteome</keyword>
<keyword evidence="4" id="KW-0406">Ion transport</keyword>
<evidence type="ECO:0000259" key="10">
    <source>
        <dbReference type="Pfam" id="PF01699"/>
    </source>
</evidence>
<evidence type="ECO:0000256" key="4">
    <source>
        <dbReference type="ARBA" id="ARBA00022568"/>
    </source>
</evidence>
<dbReference type="Proteomes" id="UP001168972">
    <property type="component" value="Unassembled WGS sequence"/>
</dbReference>
<feature type="domain" description="Sodium/calcium exchanger membrane region" evidence="10">
    <location>
        <begin position="103"/>
        <end position="210"/>
    </location>
</feature>
<keyword evidence="7 9" id="KW-0472">Membrane</keyword>
<evidence type="ECO:0000313" key="12">
    <source>
        <dbReference type="Proteomes" id="UP001168972"/>
    </source>
</evidence>
<dbReference type="PANTHER" id="PTHR12266">
    <property type="entry name" value="NA+/CA2+ K+ INDEPENDENT EXCHANGER"/>
    <property type="match status" value="1"/>
</dbReference>
<keyword evidence="6 9" id="KW-1133">Transmembrane helix</keyword>
<reference evidence="11" key="1">
    <citation type="journal article" date="2023" name="bioRxiv">
        <title>Scaffold-level genome assemblies of two parasitoid biocontrol wasps reveal the parthenogenesis mechanism and an associated novel virus.</title>
        <authorList>
            <person name="Inwood S."/>
            <person name="Skelly J."/>
            <person name="Guhlin J."/>
            <person name="Harrop T."/>
            <person name="Goldson S."/>
            <person name="Dearden P."/>
        </authorList>
    </citation>
    <scope>NUCLEOTIDE SEQUENCE</scope>
    <source>
        <strain evidence="11">Lincoln</strain>
        <tissue evidence="11">Whole body</tissue>
    </source>
</reference>
<feature type="transmembrane region" description="Helical" evidence="9">
    <location>
        <begin position="431"/>
        <end position="451"/>
    </location>
</feature>
<keyword evidence="5 9" id="KW-0812">Transmembrane</keyword>
<feature type="transmembrane region" description="Helical" evidence="9">
    <location>
        <begin position="149"/>
        <end position="176"/>
    </location>
</feature>
<comment type="caution">
    <text evidence="11">The sequence shown here is derived from an EMBL/GenBank/DDBJ whole genome shotgun (WGS) entry which is preliminary data.</text>
</comment>
<feature type="region of interest" description="Disordered" evidence="8">
    <location>
        <begin position="219"/>
        <end position="241"/>
    </location>
</feature>
<evidence type="ECO:0000256" key="8">
    <source>
        <dbReference type="SAM" id="MobiDB-lite"/>
    </source>
</evidence>
<dbReference type="AlphaFoldDB" id="A0AA39G1G6"/>
<evidence type="ECO:0000313" key="11">
    <source>
        <dbReference type="EMBL" id="KAK0179059.1"/>
    </source>
</evidence>
<organism evidence="11 12">
    <name type="scientific">Microctonus hyperodae</name>
    <name type="common">Parasitoid wasp</name>
    <dbReference type="NCBI Taxonomy" id="165561"/>
    <lineage>
        <taxon>Eukaryota</taxon>
        <taxon>Metazoa</taxon>
        <taxon>Ecdysozoa</taxon>
        <taxon>Arthropoda</taxon>
        <taxon>Hexapoda</taxon>
        <taxon>Insecta</taxon>
        <taxon>Pterygota</taxon>
        <taxon>Neoptera</taxon>
        <taxon>Endopterygota</taxon>
        <taxon>Hymenoptera</taxon>
        <taxon>Apocrita</taxon>
        <taxon>Ichneumonoidea</taxon>
        <taxon>Braconidae</taxon>
        <taxon>Euphorinae</taxon>
        <taxon>Microctonus</taxon>
    </lineage>
</organism>
<keyword evidence="4" id="KW-0109">Calcium transport</keyword>
<feature type="transmembrane region" description="Helical" evidence="9">
    <location>
        <begin position="503"/>
        <end position="524"/>
    </location>
</feature>
<accession>A0AA39G1G6</accession>
<keyword evidence="3" id="KW-0050">Antiport</keyword>
<dbReference type="GO" id="GO:0005432">
    <property type="term" value="F:calcium:sodium antiporter activity"/>
    <property type="evidence" value="ECO:0007669"/>
    <property type="project" value="TreeGrafter"/>
</dbReference>
<dbReference type="Pfam" id="PF01699">
    <property type="entry name" value="Na_Ca_ex"/>
    <property type="match status" value="2"/>
</dbReference>
<sequence length="534" mass="60072">MKWRKSPYRYGGLEIRKDDCAYAWFIPVNERCEWVKNAEDCHLDSYIQYAQILFCTFRTDDDVCGNILDNMVGNVFQSRKQQYKMLHQGVSTITDKQPWKLVIFCPSLAVIASALHLSENIAGVTILAFGNGSPDIFTSIIADGGDERLIMFTELIGAGIFITAITAGTVAIFSPFRVLPRPFMRDCLFYAAAVIWIAYITEDNSIHLWEDVITMTELPSTSGTRRSSDDADDEGHVSFDGDNVNRPKELFKEFLHDINPINVNNWRTSRILVRVIMVLRVPVMLLLRLLVPVVNETAVKRGWSKLLNCLQLCVTPIVATVILKVHHVTIGPVPIIAIIACFCIIIGVIVFLRTQEKFPPKYHNIFALLGFLTAMLIVWLIAKEVMSVLLSIGFASGISDPMLGVTLLAWGNSISDLISNVAVARQGYPRMGYSACFGGPMFNTLLGLGLPWTISTVHQPDYEMEIRTSEMMHGCLAFLLCSLMCSVLYLNIMDFVARRSYGFLLYTIYFTFMLITFLSEIRVMHPIGTNVHEN</sequence>
<proteinExistence type="predicted"/>
<feature type="domain" description="Sodium/calcium exchanger membrane region" evidence="10">
    <location>
        <begin position="367"/>
        <end position="517"/>
    </location>
</feature>
<comment type="subcellular location">
    <subcellularLocation>
        <location evidence="1">Membrane</location>
        <topology evidence="1">Multi-pass membrane protein</topology>
    </subcellularLocation>
</comment>
<keyword evidence="2" id="KW-0813">Transport</keyword>
<dbReference type="GO" id="GO:0006874">
    <property type="term" value="P:intracellular calcium ion homeostasis"/>
    <property type="evidence" value="ECO:0007669"/>
    <property type="project" value="TreeGrafter"/>
</dbReference>
<feature type="compositionally biased region" description="Basic and acidic residues" evidence="8">
    <location>
        <begin position="226"/>
        <end position="241"/>
    </location>
</feature>
<evidence type="ECO:0000256" key="6">
    <source>
        <dbReference type="ARBA" id="ARBA00022989"/>
    </source>
</evidence>
<dbReference type="EMBL" id="JAQQBR010000004">
    <property type="protein sequence ID" value="KAK0179059.1"/>
    <property type="molecule type" value="Genomic_DNA"/>
</dbReference>
<dbReference type="InterPro" id="IPR051359">
    <property type="entry name" value="CaCA_antiporter"/>
</dbReference>
<keyword evidence="4" id="KW-0106">Calcium</keyword>
<name>A0AA39G1G6_MICHY</name>
<dbReference type="InterPro" id="IPR044880">
    <property type="entry name" value="NCX_ion-bd_dom_sf"/>
</dbReference>
<dbReference type="PANTHER" id="PTHR12266:SF0">
    <property type="entry name" value="MITOCHONDRIAL SODIUM_CALCIUM EXCHANGER PROTEIN"/>
    <property type="match status" value="1"/>
</dbReference>
<feature type="transmembrane region" description="Helical" evidence="9">
    <location>
        <begin position="183"/>
        <end position="201"/>
    </location>
</feature>
<feature type="transmembrane region" description="Helical" evidence="9">
    <location>
        <begin position="329"/>
        <end position="352"/>
    </location>
</feature>
<evidence type="ECO:0000256" key="1">
    <source>
        <dbReference type="ARBA" id="ARBA00004141"/>
    </source>
</evidence>
<evidence type="ECO:0000256" key="3">
    <source>
        <dbReference type="ARBA" id="ARBA00022449"/>
    </source>
</evidence>
<evidence type="ECO:0000256" key="9">
    <source>
        <dbReference type="SAM" id="Phobius"/>
    </source>
</evidence>
<dbReference type="Gene3D" id="1.20.1420.30">
    <property type="entry name" value="NCX, central ion-binding region"/>
    <property type="match status" value="2"/>
</dbReference>